<gene>
    <name evidence="5" type="ORF">UFOVP1624_5</name>
</gene>
<dbReference type="InterPro" id="IPR050095">
    <property type="entry name" value="ECF_ABC_transporter_ATP-bd"/>
</dbReference>
<dbReference type="CDD" id="cd00267">
    <property type="entry name" value="ABC_ATPase"/>
    <property type="match status" value="1"/>
</dbReference>
<evidence type="ECO:0000256" key="3">
    <source>
        <dbReference type="ARBA" id="ARBA00022840"/>
    </source>
</evidence>
<dbReference type="Pfam" id="PF00005">
    <property type="entry name" value="ABC_tran"/>
    <property type="match status" value="1"/>
</dbReference>
<evidence type="ECO:0000256" key="2">
    <source>
        <dbReference type="ARBA" id="ARBA00022741"/>
    </source>
</evidence>
<dbReference type="Pfam" id="PF13508">
    <property type="entry name" value="Acetyltransf_7"/>
    <property type="match status" value="1"/>
</dbReference>
<sequence length="354" mass="40384">MPTFDIIKQVKPTKTFRVASVIGKFDLQSENIIEQFKGDIDLPKEWQIGLIVGKSGTGKTTIAKQLFENAYITNYEYNAETVLDDMPKECSVEQITSAFNSVGFSSPPSWLKPYSVLSNGQKMRVDLARAILEQQKFFVFDEFTSVVDRNVAQIGSFAMQKAIRKTDKQFIAVTCHFDVQDWLLPDWIFNTDTMTFQSFEGQKKNRPEIKFEIFQTADKSIWKMFAKHHYLSHSHNNAASVFIATVNNEIAGFISILHFPHPKVKNMKKVHRLVILPDYQGAGIGLKLLNEIGKLYKNEKQRYNIMTSAPSLINSLKNSKKWNCVRYGRVSEAKKGVLEGTTSKNRITASFELK</sequence>
<dbReference type="InterPro" id="IPR027417">
    <property type="entry name" value="P-loop_NTPase"/>
</dbReference>
<evidence type="ECO:0000256" key="1">
    <source>
        <dbReference type="ARBA" id="ARBA00022448"/>
    </source>
</evidence>
<keyword evidence="3" id="KW-0067">ATP-binding</keyword>
<dbReference type="EMBL" id="LR797499">
    <property type="protein sequence ID" value="CAB4219863.1"/>
    <property type="molecule type" value="Genomic_DNA"/>
</dbReference>
<proteinExistence type="predicted"/>
<dbReference type="CDD" id="cd04301">
    <property type="entry name" value="NAT_SF"/>
    <property type="match status" value="1"/>
</dbReference>
<protein>
    <submittedName>
        <fullName evidence="5">ABC_ATPase domain containing protein</fullName>
    </submittedName>
</protein>
<dbReference type="PANTHER" id="PTHR43553">
    <property type="entry name" value="HEAVY METAL TRANSPORTER"/>
    <property type="match status" value="1"/>
</dbReference>
<organism evidence="5">
    <name type="scientific">uncultured Caudovirales phage</name>
    <dbReference type="NCBI Taxonomy" id="2100421"/>
    <lineage>
        <taxon>Viruses</taxon>
        <taxon>Duplodnaviria</taxon>
        <taxon>Heunggongvirae</taxon>
        <taxon>Uroviricota</taxon>
        <taxon>Caudoviricetes</taxon>
        <taxon>Peduoviridae</taxon>
        <taxon>Maltschvirus</taxon>
        <taxon>Maltschvirus maltsch</taxon>
    </lineage>
</organism>
<dbReference type="InterPro" id="IPR003439">
    <property type="entry name" value="ABC_transporter-like_ATP-bd"/>
</dbReference>
<dbReference type="GO" id="GO:0016887">
    <property type="term" value="F:ATP hydrolysis activity"/>
    <property type="evidence" value="ECO:0007669"/>
    <property type="project" value="InterPro"/>
</dbReference>
<dbReference type="Gene3D" id="3.40.630.30">
    <property type="match status" value="1"/>
</dbReference>
<dbReference type="GO" id="GO:0042626">
    <property type="term" value="F:ATPase-coupled transmembrane transporter activity"/>
    <property type="evidence" value="ECO:0007669"/>
    <property type="project" value="TreeGrafter"/>
</dbReference>
<feature type="domain" description="N-acetyltransferase" evidence="4">
    <location>
        <begin position="194"/>
        <end position="354"/>
    </location>
</feature>
<accession>A0A6J5SWH5</accession>
<dbReference type="SUPFAM" id="SSF52540">
    <property type="entry name" value="P-loop containing nucleoside triphosphate hydrolases"/>
    <property type="match status" value="1"/>
</dbReference>
<dbReference type="InterPro" id="IPR016181">
    <property type="entry name" value="Acyl_CoA_acyltransferase"/>
</dbReference>
<dbReference type="InterPro" id="IPR000182">
    <property type="entry name" value="GNAT_dom"/>
</dbReference>
<keyword evidence="2" id="KW-0547">Nucleotide-binding</keyword>
<dbReference type="InterPro" id="IPR003593">
    <property type="entry name" value="AAA+_ATPase"/>
</dbReference>
<name>A0A6J5SWH5_9CAUD</name>
<dbReference type="GO" id="GO:0005524">
    <property type="term" value="F:ATP binding"/>
    <property type="evidence" value="ECO:0007669"/>
    <property type="project" value="UniProtKB-KW"/>
</dbReference>
<dbReference type="PROSITE" id="PS51186">
    <property type="entry name" value="GNAT"/>
    <property type="match status" value="1"/>
</dbReference>
<dbReference type="SUPFAM" id="SSF55729">
    <property type="entry name" value="Acyl-CoA N-acyltransferases (Nat)"/>
    <property type="match status" value="1"/>
</dbReference>
<dbReference type="SMART" id="SM00382">
    <property type="entry name" value="AAA"/>
    <property type="match status" value="1"/>
</dbReference>
<dbReference type="GO" id="GO:0016747">
    <property type="term" value="F:acyltransferase activity, transferring groups other than amino-acyl groups"/>
    <property type="evidence" value="ECO:0007669"/>
    <property type="project" value="InterPro"/>
</dbReference>
<evidence type="ECO:0000313" key="5">
    <source>
        <dbReference type="EMBL" id="CAB4219863.1"/>
    </source>
</evidence>
<dbReference type="Gene3D" id="3.40.50.300">
    <property type="entry name" value="P-loop containing nucleotide triphosphate hydrolases"/>
    <property type="match status" value="1"/>
</dbReference>
<reference evidence="5" key="1">
    <citation type="submission" date="2020-05" db="EMBL/GenBank/DDBJ databases">
        <authorList>
            <person name="Chiriac C."/>
            <person name="Salcher M."/>
            <person name="Ghai R."/>
            <person name="Kavagutti S V."/>
        </authorList>
    </citation>
    <scope>NUCLEOTIDE SEQUENCE</scope>
</reference>
<evidence type="ECO:0000259" key="4">
    <source>
        <dbReference type="PROSITE" id="PS51186"/>
    </source>
</evidence>
<keyword evidence="1" id="KW-0813">Transport</keyword>